<dbReference type="PANTHER" id="PTHR30309">
    <property type="entry name" value="INNER MEMBRANE PROTEIN YGIH"/>
    <property type="match status" value="1"/>
</dbReference>
<feature type="transmembrane region" description="Helical" evidence="10">
    <location>
        <begin position="154"/>
        <end position="182"/>
    </location>
</feature>
<dbReference type="SMART" id="SM01207">
    <property type="entry name" value="G3P_acyltransf"/>
    <property type="match status" value="1"/>
</dbReference>
<keyword evidence="8" id="KW-0594">Phospholipid biosynthesis</keyword>
<evidence type="ECO:0000256" key="10">
    <source>
        <dbReference type="SAM" id="Phobius"/>
    </source>
</evidence>
<keyword evidence="12" id="KW-1185">Reference proteome</keyword>
<evidence type="ECO:0000256" key="6">
    <source>
        <dbReference type="ARBA" id="ARBA00023098"/>
    </source>
</evidence>
<accession>A0ABV2M5Z5</accession>
<evidence type="ECO:0000256" key="8">
    <source>
        <dbReference type="ARBA" id="ARBA00023209"/>
    </source>
</evidence>
<evidence type="ECO:0000256" key="3">
    <source>
        <dbReference type="ARBA" id="ARBA00022679"/>
    </source>
</evidence>
<evidence type="ECO:0000313" key="11">
    <source>
        <dbReference type="EMBL" id="MET3751899.1"/>
    </source>
</evidence>
<feature type="transmembrane region" description="Helical" evidence="10">
    <location>
        <begin position="113"/>
        <end position="142"/>
    </location>
</feature>
<dbReference type="InterPro" id="IPR003811">
    <property type="entry name" value="G3P_acylTferase_PlsY"/>
</dbReference>
<evidence type="ECO:0000256" key="7">
    <source>
        <dbReference type="ARBA" id="ARBA00023136"/>
    </source>
</evidence>
<evidence type="ECO:0000256" key="1">
    <source>
        <dbReference type="ARBA" id="ARBA00022475"/>
    </source>
</evidence>
<feature type="transmembrane region" description="Helical" evidence="10">
    <location>
        <begin position="6"/>
        <end position="24"/>
    </location>
</feature>
<keyword evidence="6" id="KW-0443">Lipid metabolism</keyword>
<reference evidence="11 12" key="1">
    <citation type="submission" date="2024-06" db="EMBL/GenBank/DDBJ databases">
        <title>Genomic Encyclopedia of Type Strains, Phase IV (KMG-IV): sequencing the most valuable type-strain genomes for metagenomic binning, comparative biology and taxonomic classification.</title>
        <authorList>
            <person name="Goeker M."/>
        </authorList>
    </citation>
    <scope>NUCLEOTIDE SEQUENCE [LARGE SCALE GENOMIC DNA]</scope>
    <source>
        <strain evidence="11 12">DSM 29492</strain>
    </source>
</reference>
<organism evidence="11 12">
    <name type="scientific">Blautia caecimuris</name>
    <dbReference type="NCBI Taxonomy" id="1796615"/>
    <lineage>
        <taxon>Bacteria</taxon>
        <taxon>Bacillati</taxon>
        <taxon>Bacillota</taxon>
        <taxon>Clostridia</taxon>
        <taxon>Lachnospirales</taxon>
        <taxon>Lachnospiraceae</taxon>
        <taxon>Blautia</taxon>
    </lineage>
</organism>
<dbReference type="EMBL" id="JBEPMJ010000031">
    <property type="protein sequence ID" value="MET3751899.1"/>
    <property type="molecule type" value="Genomic_DNA"/>
</dbReference>
<keyword evidence="2" id="KW-0444">Lipid biosynthesis</keyword>
<keyword evidence="4 10" id="KW-0812">Transmembrane</keyword>
<dbReference type="EC" id="2.3.1.15" evidence="11"/>
<keyword evidence="3 11" id="KW-0808">Transferase</keyword>
<keyword evidence="11" id="KW-0012">Acyltransferase</keyword>
<evidence type="ECO:0000256" key="2">
    <source>
        <dbReference type="ARBA" id="ARBA00022516"/>
    </source>
</evidence>
<dbReference type="GO" id="GO:0004366">
    <property type="term" value="F:glycerol-3-phosphate O-acyltransferase activity"/>
    <property type="evidence" value="ECO:0007669"/>
    <property type="project" value="UniProtKB-EC"/>
</dbReference>
<dbReference type="PANTHER" id="PTHR30309:SF0">
    <property type="entry name" value="GLYCEROL-3-PHOSPHATE ACYLTRANSFERASE-RELATED"/>
    <property type="match status" value="1"/>
</dbReference>
<dbReference type="RefSeq" id="WP_022067776.1">
    <property type="nucleotide sequence ID" value="NZ_BAABXP010000004.1"/>
</dbReference>
<name>A0ABV2M5Z5_9FIRM</name>
<dbReference type="Pfam" id="PF02660">
    <property type="entry name" value="G3P_acyltransf"/>
    <property type="match status" value="1"/>
</dbReference>
<sequence>MKYGYFFYVIMGFLSGSILFGRLIPMIFRGVDVQTESEDGNPGTFNAFACGGAFCGILVLLADLGKGALPVALCARDLGMDSWMFALVMAAPVFGHAHSLFQKGHGGKAIAVSFGVLIGLLPLWQPLAALIFWYLLFVIVISARSNTRKSVYTFLAFAVTVMLTVPRRTVLAGCVLMSGIVIHKHCLKANAAYRRGEEWRLE</sequence>
<gene>
    <name evidence="11" type="ORF">ABID24_003161</name>
</gene>
<evidence type="ECO:0000256" key="5">
    <source>
        <dbReference type="ARBA" id="ARBA00022989"/>
    </source>
</evidence>
<protein>
    <submittedName>
        <fullName evidence="11">Glycerol-3-phosphate acyltransferase PlsY</fullName>
        <ecNumber evidence="11">2.3.1.15</ecNumber>
    </submittedName>
</protein>
<comment type="caution">
    <text evidence="11">The sequence shown here is derived from an EMBL/GenBank/DDBJ whole genome shotgun (WGS) entry which is preliminary data.</text>
</comment>
<evidence type="ECO:0000256" key="4">
    <source>
        <dbReference type="ARBA" id="ARBA00022692"/>
    </source>
</evidence>
<keyword evidence="7 10" id="KW-0472">Membrane</keyword>
<proteinExistence type="predicted"/>
<feature type="transmembrane region" description="Helical" evidence="10">
    <location>
        <begin position="45"/>
        <end position="62"/>
    </location>
</feature>
<keyword evidence="9" id="KW-1208">Phospholipid metabolism</keyword>
<evidence type="ECO:0000313" key="12">
    <source>
        <dbReference type="Proteomes" id="UP001549106"/>
    </source>
</evidence>
<feature type="transmembrane region" description="Helical" evidence="10">
    <location>
        <begin position="82"/>
        <end position="101"/>
    </location>
</feature>
<keyword evidence="1" id="KW-1003">Cell membrane</keyword>
<keyword evidence="5 10" id="KW-1133">Transmembrane helix</keyword>
<evidence type="ECO:0000256" key="9">
    <source>
        <dbReference type="ARBA" id="ARBA00023264"/>
    </source>
</evidence>
<dbReference type="Proteomes" id="UP001549106">
    <property type="component" value="Unassembled WGS sequence"/>
</dbReference>